<dbReference type="Proteomes" id="UP000326737">
    <property type="component" value="Segment"/>
</dbReference>
<protein>
    <submittedName>
        <fullName evidence="1">Lysin B</fullName>
    </submittedName>
</protein>
<dbReference type="RefSeq" id="YP_010654805.1">
    <property type="nucleotide sequence ID" value="NC_070816.1"/>
</dbReference>
<dbReference type="SUPFAM" id="SSF53474">
    <property type="entry name" value="alpha/beta-Hydrolases"/>
    <property type="match status" value="1"/>
</dbReference>
<reference evidence="1 2" key="1">
    <citation type="submission" date="2019-09" db="EMBL/GenBank/DDBJ databases">
        <authorList>
            <person name="Silva M.P."/>
            <person name="Gonzalez K."/>
            <person name="Koka A.K."/>
            <person name="Cabrera L."/>
            <person name="Cambron D.A."/>
            <person name="Diaz-Ariza A.M."/>
            <person name="Escobar S.L."/>
            <person name="Gali A.E."/>
            <person name="Garcia A."/>
            <person name="Gonzalez K.S."/>
            <person name="Mejia V.A."/>
            <person name="Morales N.J."/>
            <person name="Puente P.E."/>
            <person name="Ramos S.M."/>
            <person name="Rivera A.M."/>
            <person name="Ruas A.M."/>
            <person name="Ruiz E.O."/>
            <person name="Rustin G.O."/>
            <person name="Santana P.N."/>
            <person name="Alonso A."/>
            <person name="Arias E."/>
            <person name="Boaretto D."/>
            <person name="Casey G.B."/>
            <person name="Fernandez S.D."/>
            <person name="Flores B.C."/>
            <person name="Gonzalez C.A."/>
            <person name="Hernandez L.A."/>
            <person name="Lormand T.I."/>
            <person name="Oro J.D."/>
            <person name="Pineiro L."/>
            <person name="Quintana A.E."/>
            <person name="Solorzano G.E."/>
            <person name="Waikel P.A."/>
            <person name="Dougan K.E."/>
            <person name="Rodriguez-Lanetty M."/>
            <person name="Ball S.L."/>
            <person name="Garlena R.A."/>
            <person name="Russell D.A."/>
            <person name="Pope W.H."/>
            <person name="Jacobs-Sera D."/>
            <person name="Hatfull G.F."/>
        </authorList>
    </citation>
    <scope>NUCLEOTIDE SEQUENCE [LARGE SCALE GENOMIC DNA]</scope>
</reference>
<dbReference type="Gene3D" id="3.40.50.1820">
    <property type="entry name" value="alpha/beta hydrolase"/>
    <property type="match status" value="1"/>
</dbReference>
<keyword evidence="2" id="KW-1185">Reference proteome</keyword>
<organism evidence="1 2">
    <name type="scientific">Gordonia phage Denise</name>
    <dbReference type="NCBI Taxonomy" id="2652879"/>
    <lineage>
        <taxon>Viruses</taxon>
        <taxon>Duplodnaviria</taxon>
        <taxon>Heunggongvirae</taxon>
        <taxon>Uroviricota</taxon>
        <taxon>Caudoviricetes</taxon>
        <taxon>Denisevirus</taxon>
        <taxon>Denisevirus denise</taxon>
    </lineage>
</organism>
<name>A0A5P8DCC0_9CAUD</name>
<evidence type="ECO:0000313" key="2">
    <source>
        <dbReference type="Proteomes" id="UP000326737"/>
    </source>
</evidence>
<dbReference type="EMBL" id="MN428053">
    <property type="protein sequence ID" value="QFP96638.1"/>
    <property type="molecule type" value="Genomic_DNA"/>
</dbReference>
<dbReference type="KEGG" id="vg:77930658"/>
<evidence type="ECO:0000313" key="1">
    <source>
        <dbReference type="EMBL" id="QFP96638.1"/>
    </source>
</evidence>
<proteinExistence type="predicted"/>
<sequence length="207" mass="22862">MKVYKLRGAGEALGGRNMLSSIPGEDLPYLAEIRPLGMHSYAESVADARRRLRELDAEGKPYVLVGYSLGAAAAGDFVQHDRPRNCKGIVLLSDPKRHANQVSHKGVPRNQWGIAGQRLITHVQCYSFTIPDDPISALPGDNGMRQIAQQVTGLQQPLPARWWDAGFTLHWLLKYTTGGRHTAYGSERINGRTYLEAVWMAVDGLVT</sequence>
<dbReference type="GeneID" id="77930658"/>
<accession>A0A5P8DCC0</accession>
<dbReference type="InterPro" id="IPR029058">
    <property type="entry name" value="AB_hydrolase_fold"/>
</dbReference>
<gene>
    <name evidence="1" type="primary">22</name>
    <name evidence="1" type="ORF">SEA_DENISE_22</name>
</gene>